<protein>
    <submittedName>
        <fullName evidence="1">Uncharacterized protein</fullName>
    </submittedName>
</protein>
<dbReference type="EMBL" id="JAKOGI010000622">
    <property type="protein sequence ID" value="KAJ8432238.1"/>
    <property type="molecule type" value="Genomic_DNA"/>
</dbReference>
<comment type="caution">
    <text evidence="1">The sequence shown here is derived from an EMBL/GenBank/DDBJ whole genome shotgun (WGS) entry which is preliminary data.</text>
</comment>
<name>A0A9Q1Q7X7_9CARY</name>
<accession>A0A9Q1Q7X7</accession>
<evidence type="ECO:0000313" key="2">
    <source>
        <dbReference type="Proteomes" id="UP001153076"/>
    </source>
</evidence>
<dbReference type="Proteomes" id="UP001153076">
    <property type="component" value="Unassembled WGS sequence"/>
</dbReference>
<dbReference type="AlphaFoldDB" id="A0A9Q1Q7X7"/>
<evidence type="ECO:0000313" key="1">
    <source>
        <dbReference type="EMBL" id="KAJ8432238.1"/>
    </source>
</evidence>
<reference evidence="1" key="1">
    <citation type="submission" date="2022-04" db="EMBL/GenBank/DDBJ databases">
        <title>Carnegiea gigantea Genome sequencing and assembly v2.</title>
        <authorList>
            <person name="Copetti D."/>
            <person name="Sanderson M.J."/>
            <person name="Burquez A."/>
            <person name="Wojciechowski M.F."/>
        </authorList>
    </citation>
    <scope>NUCLEOTIDE SEQUENCE</scope>
    <source>
        <strain evidence="1">SGP5-SGP5p</strain>
        <tissue evidence="1">Aerial part</tissue>
    </source>
</reference>
<proteinExistence type="predicted"/>
<sequence>MLGMPISPLIMAFPPLYDSREMAGYVKESFLWCWRRALRPPHPLLEDYYVLCPHFSLTEAEGAVADFELPEMVQVTFYAMLLNEAVELGVVCGFMAEGRKSALVRISSCGSRLVRSEWLAATLGTEQAAEYVRDHFRWTLTDPSVPSPWPLLSDYRDLCPRFDLGVAMRCARDSNIPEMVQTIFYAMVIDDTAEFGLSHRLTMDYFAHAAHIPEMVQAIFYAMVINNAAKLRILRKDTEECQMLDFRKLR</sequence>
<organism evidence="1 2">
    <name type="scientific">Carnegiea gigantea</name>
    <dbReference type="NCBI Taxonomy" id="171969"/>
    <lineage>
        <taxon>Eukaryota</taxon>
        <taxon>Viridiplantae</taxon>
        <taxon>Streptophyta</taxon>
        <taxon>Embryophyta</taxon>
        <taxon>Tracheophyta</taxon>
        <taxon>Spermatophyta</taxon>
        <taxon>Magnoliopsida</taxon>
        <taxon>eudicotyledons</taxon>
        <taxon>Gunneridae</taxon>
        <taxon>Pentapetalae</taxon>
        <taxon>Caryophyllales</taxon>
        <taxon>Cactineae</taxon>
        <taxon>Cactaceae</taxon>
        <taxon>Cactoideae</taxon>
        <taxon>Echinocereeae</taxon>
        <taxon>Carnegiea</taxon>
    </lineage>
</organism>
<keyword evidence="2" id="KW-1185">Reference proteome</keyword>
<gene>
    <name evidence="1" type="ORF">Cgig2_007639</name>
</gene>